<evidence type="ECO:0000313" key="1">
    <source>
        <dbReference type="EMBL" id="ATZ71544.1"/>
    </source>
</evidence>
<dbReference type="EMBL" id="MF957309">
    <property type="protein sequence ID" value="ATZ71544.1"/>
    <property type="molecule type" value="Genomic_DNA"/>
</dbReference>
<sequence>MRAKILRTKKHIRRRDVFECAPKFIQCDRGGVRLRVA</sequence>
<geneLocation type="plasmid" evidence="1">
    <name>unnamed</name>
</geneLocation>
<proteinExistence type="predicted"/>
<protein>
    <submittedName>
        <fullName evidence="1">Uncharacterized protein</fullName>
    </submittedName>
</protein>
<keyword evidence="1" id="KW-0614">Plasmid</keyword>
<dbReference type="AlphaFoldDB" id="A0A2H4UEB1"/>
<organism evidence="1">
    <name type="scientific">Enterobacter sp. HP19</name>
    <dbReference type="NCBI Taxonomy" id="1811975"/>
    <lineage>
        <taxon>Bacteria</taxon>
        <taxon>Pseudomonadati</taxon>
        <taxon>Pseudomonadota</taxon>
        <taxon>Gammaproteobacteria</taxon>
        <taxon>Enterobacterales</taxon>
        <taxon>Enterobacteriaceae</taxon>
        <taxon>Enterobacter</taxon>
    </lineage>
</organism>
<name>A0A2H4UEB1_9ENTR</name>
<accession>A0A2H4UEB1</accession>
<reference evidence="1" key="1">
    <citation type="submission" date="2017-09" db="EMBL/GenBank/DDBJ databases">
        <title>Bacteria from fildes peninsula of king george island (maritime Antarctica), carry class 1 integrons and antibiotic resistance cassettes in conjugative plasmids.</title>
        <authorList>
            <person name="Antelo V.B."/>
            <person name="Batista S.B."/>
            <person name="Guerout A.M."/>
            <person name="Mazel D."/>
            <person name="Romero V."/>
            <person name="Sotelo Silveira J."/>
        </authorList>
    </citation>
    <scope>NUCLEOTIDE SEQUENCE</scope>
    <source>
        <strain evidence="1">HP19</strain>
        <plasmid evidence="1">unnamed</plasmid>
    </source>
</reference>